<feature type="coiled-coil region" evidence="4">
    <location>
        <begin position="432"/>
        <end position="463"/>
    </location>
</feature>
<evidence type="ECO:0000256" key="5">
    <source>
        <dbReference type="SAM" id="MobiDB-lite"/>
    </source>
</evidence>
<dbReference type="Gene3D" id="3.40.50.150">
    <property type="entry name" value="Vaccinia Virus protein VP39"/>
    <property type="match status" value="1"/>
</dbReference>
<dbReference type="InterPro" id="IPR004556">
    <property type="entry name" value="HemK-like"/>
</dbReference>
<dbReference type="PANTHER" id="PTHR18895">
    <property type="entry name" value="HEMK METHYLTRANSFERASE"/>
    <property type="match status" value="1"/>
</dbReference>
<dbReference type="SUPFAM" id="SSF53335">
    <property type="entry name" value="S-adenosyl-L-methionine-dependent methyltransferases"/>
    <property type="match status" value="1"/>
</dbReference>
<keyword evidence="4" id="KW-0175">Coiled coil</keyword>
<dbReference type="InterPro" id="IPR018171">
    <property type="entry name" value="Pept_tRNA_hydro_CS"/>
</dbReference>
<dbReference type="InterPro" id="IPR025714">
    <property type="entry name" value="Methyltranfer_dom"/>
</dbReference>
<organism evidence="7">
    <name type="scientific">Sporisorium scitamineum</name>
    <dbReference type="NCBI Taxonomy" id="49012"/>
    <lineage>
        <taxon>Eukaryota</taxon>
        <taxon>Fungi</taxon>
        <taxon>Dikarya</taxon>
        <taxon>Basidiomycota</taxon>
        <taxon>Ustilaginomycotina</taxon>
        <taxon>Ustilaginomycetes</taxon>
        <taxon>Ustilaginales</taxon>
        <taxon>Ustilaginaceae</taxon>
        <taxon>Sporisorium</taxon>
    </lineage>
</organism>
<dbReference type="GO" id="GO:0008276">
    <property type="term" value="F:protein methyltransferase activity"/>
    <property type="evidence" value="ECO:0007669"/>
    <property type="project" value="InterPro"/>
</dbReference>
<dbReference type="GO" id="GO:0003676">
    <property type="term" value="F:nucleic acid binding"/>
    <property type="evidence" value="ECO:0007669"/>
    <property type="project" value="InterPro"/>
</dbReference>
<dbReference type="PANTHER" id="PTHR18895:SF74">
    <property type="entry name" value="MTRF1L RELEASE FACTOR GLUTAMINE METHYLTRANSFERASE"/>
    <property type="match status" value="1"/>
</dbReference>
<dbReference type="AlphaFoldDB" id="A0A127ZJI2"/>
<dbReference type="OrthoDB" id="269872at2759"/>
<dbReference type="NCBIfam" id="TIGR00536">
    <property type="entry name" value="hemK_fam"/>
    <property type="match status" value="1"/>
</dbReference>
<name>A0A127ZJI2_9BASI</name>
<dbReference type="EMBL" id="LK056691">
    <property type="protein sequence ID" value="CDU25817.1"/>
    <property type="molecule type" value="Genomic_DNA"/>
</dbReference>
<dbReference type="GO" id="GO:0005739">
    <property type="term" value="C:mitochondrion"/>
    <property type="evidence" value="ECO:0007669"/>
    <property type="project" value="TreeGrafter"/>
</dbReference>
<feature type="region of interest" description="Disordered" evidence="5">
    <location>
        <begin position="32"/>
        <end position="53"/>
    </location>
</feature>
<dbReference type="InterPro" id="IPR050320">
    <property type="entry name" value="N5-glutamine_MTase"/>
</dbReference>
<dbReference type="GO" id="GO:0004045">
    <property type="term" value="F:peptidyl-tRNA hydrolase activity"/>
    <property type="evidence" value="ECO:0007669"/>
    <property type="project" value="InterPro"/>
</dbReference>
<evidence type="ECO:0000259" key="6">
    <source>
        <dbReference type="Pfam" id="PF13847"/>
    </source>
</evidence>
<dbReference type="InterPro" id="IPR002052">
    <property type="entry name" value="DNA_methylase_N6_adenine_CS"/>
</dbReference>
<dbReference type="Pfam" id="PF13847">
    <property type="entry name" value="Methyltransf_31"/>
    <property type="match status" value="1"/>
</dbReference>
<evidence type="ECO:0000256" key="3">
    <source>
        <dbReference type="ARBA" id="ARBA00022691"/>
    </source>
</evidence>
<sequence>MLEITARGIVGGGARSSCLSFAWEASSKPLPRARQSRNLSASSTAPSTPSSRAYKFWTSDDPLIKALRRRQESYRLGQVPQGARHRADRLEAVQLAKSEIRWIVEHVRKIQTPTTKTKSTLNRASRRQLVSMAMQMTRHNVPISYLLGSVPFGSLSQELTVRPPILLPRPETEHWANEVVKTLTETLYTSQLEKVRVIDLCTGSGCIALLIADALRAKLGTGGRWKVVALDQSALAVELAKENALKLGFGEDQSNVHIVKADVFDDAAMDQLAGIAGGPFHLIVSNPPYIPRREWDALPAEVKQHEDPAALIGERDIASTSSTSPSLNQEATDARQAYLDRQGLAFHQRLAELLYRPTFSTRLPALPRLVAEYGKGQQRQVERLHVEMKAPRDRLPKVVRLEEHLVVVGLGNATTHPLTRHSIGQVVLDPLLKGLVEQDSKARARLREMRDELEKTRREAIDSGRVKHRPDWDQAVPTSLPVQTLQRGAHSDTSDLLDLTSTLSSIPSQLTKVTKGKSGGWSATIPLLISSSPTFFTPSRSTPDDFIYQIQLSLFKPSHPMNLSGVGLKSFLHSHHPHSTSPRSGRIEDDVLVLQDELDLAFGDVKRKDAGSARGHNGVRDIIHRLDIPTTTTTTITTSSNKSKQTQDAMPKLARLRIGIGRPDTPPAPSTTNSWLPVSLTKGKKAVPIDRWVLSPLTPAELDSCRTVDEESVLAQVQAQTQQWLRERCQDLSKHEGGAGIGSRKDQFGVHRTIWID</sequence>
<dbReference type="SUPFAM" id="SSF53178">
    <property type="entry name" value="Peptidyl-tRNA hydrolase-like"/>
    <property type="match status" value="1"/>
</dbReference>
<dbReference type="CDD" id="cd02440">
    <property type="entry name" value="AdoMet_MTases"/>
    <property type="match status" value="1"/>
</dbReference>
<dbReference type="GO" id="GO:0032259">
    <property type="term" value="P:methylation"/>
    <property type="evidence" value="ECO:0007669"/>
    <property type="project" value="UniProtKB-KW"/>
</dbReference>
<feature type="domain" description="Methyltransferase" evidence="6">
    <location>
        <begin position="194"/>
        <end position="286"/>
    </location>
</feature>
<evidence type="ECO:0000256" key="1">
    <source>
        <dbReference type="ARBA" id="ARBA00022603"/>
    </source>
</evidence>
<dbReference type="InterPro" id="IPR001328">
    <property type="entry name" value="Pept_tRNA_hydro"/>
</dbReference>
<evidence type="ECO:0000256" key="2">
    <source>
        <dbReference type="ARBA" id="ARBA00022679"/>
    </source>
</evidence>
<evidence type="ECO:0000256" key="4">
    <source>
        <dbReference type="SAM" id="Coils"/>
    </source>
</evidence>
<keyword evidence="2 7" id="KW-0808">Transferase</keyword>
<evidence type="ECO:0000313" key="7">
    <source>
        <dbReference type="EMBL" id="CDU25817.1"/>
    </source>
</evidence>
<dbReference type="PROSITE" id="PS00092">
    <property type="entry name" value="N6_MTASE"/>
    <property type="match status" value="1"/>
</dbReference>
<gene>
    <name evidence="7" type="ORF">SPSC_05988</name>
</gene>
<dbReference type="InterPro" id="IPR029063">
    <property type="entry name" value="SAM-dependent_MTases_sf"/>
</dbReference>
<dbReference type="Pfam" id="PF01195">
    <property type="entry name" value="Pept_tRNA_hydro"/>
    <property type="match status" value="1"/>
</dbReference>
<dbReference type="InterPro" id="IPR036416">
    <property type="entry name" value="Pept_tRNA_hydro_sf"/>
</dbReference>
<keyword evidence="1 7" id="KW-0489">Methyltransferase</keyword>
<accession>A0A127ZJI2</accession>
<keyword evidence="3" id="KW-0949">S-adenosyl-L-methionine</keyword>
<feature type="compositionally biased region" description="Low complexity" evidence="5">
    <location>
        <begin position="40"/>
        <end position="51"/>
    </location>
</feature>
<proteinExistence type="predicted"/>
<dbReference type="PROSITE" id="PS01196">
    <property type="entry name" value="PEPT_TRNA_HYDROL_2"/>
    <property type="match status" value="1"/>
</dbReference>
<reference evidence="7" key="1">
    <citation type="submission" date="2014-06" db="EMBL/GenBank/DDBJ databases">
        <authorList>
            <person name="Ju J."/>
            <person name="Zhang J."/>
        </authorList>
    </citation>
    <scope>NUCLEOTIDE SEQUENCE</scope>
    <source>
        <strain evidence="7">SscI8</strain>
    </source>
</reference>
<protein>
    <submittedName>
        <fullName evidence="7">Related to MTQ1-S-adenosylmethionine-dependent methyltransferase</fullName>
    </submittedName>
</protein>
<dbReference type="Gene3D" id="3.40.50.1470">
    <property type="entry name" value="Peptidyl-tRNA hydrolase"/>
    <property type="match status" value="1"/>
</dbReference>